<protein>
    <submittedName>
        <fullName evidence="1">Uncharacterized protein</fullName>
    </submittedName>
</protein>
<keyword evidence="2" id="KW-1185">Reference proteome</keyword>
<evidence type="ECO:0000313" key="1">
    <source>
        <dbReference type="EMBL" id="MBD3919129.1"/>
    </source>
</evidence>
<name>A0ABR8MY59_9BACL</name>
<organism evidence="1 2">
    <name type="scientific">Paenibacillus terricola</name>
    <dbReference type="NCBI Taxonomy" id="2763503"/>
    <lineage>
        <taxon>Bacteria</taxon>
        <taxon>Bacillati</taxon>
        <taxon>Bacillota</taxon>
        <taxon>Bacilli</taxon>
        <taxon>Bacillales</taxon>
        <taxon>Paenibacillaceae</taxon>
        <taxon>Paenibacillus</taxon>
    </lineage>
</organism>
<accession>A0ABR8MY59</accession>
<evidence type="ECO:0000313" key="2">
    <source>
        <dbReference type="Proteomes" id="UP000609346"/>
    </source>
</evidence>
<proteinExistence type="predicted"/>
<dbReference type="EMBL" id="JACXZA010000002">
    <property type="protein sequence ID" value="MBD3919129.1"/>
    <property type="molecule type" value="Genomic_DNA"/>
</dbReference>
<dbReference type="RefSeq" id="WP_224753444.1">
    <property type="nucleotide sequence ID" value="NZ_JACXZA010000002.1"/>
</dbReference>
<reference evidence="1 2" key="1">
    <citation type="submission" date="2020-09" db="EMBL/GenBank/DDBJ databases">
        <title>Paenibacillus sp. strain PR3 16S rRNA gene Genome sequencing and assembly.</title>
        <authorList>
            <person name="Kim J."/>
        </authorList>
    </citation>
    <scope>NUCLEOTIDE SEQUENCE [LARGE SCALE GENOMIC DNA]</scope>
    <source>
        <strain evidence="1 2">PR3</strain>
    </source>
</reference>
<comment type="caution">
    <text evidence="1">The sequence shown here is derived from an EMBL/GenBank/DDBJ whole genome shotgun (WGS) entry which is preliminary data.</text>
</comment>
<dbReference type="Proteomes" id="UP000609346">
    <property type="component" value="Unassembled WGS sequence"/>
</dbReference>
<sequence length="139" mass="16256">MLLEVWIQLPRNNRCCYSLYFPQCLNIPRTLQELPLGLSIATSIPVLTQFLHHQYNYEQFTLPMSTIVEATRTMDEDDAIKIIKRMGVNYKFNFDLAAQLLEDHLQSRNTLRNQAEYLDNAVFGMNITISLMNILRTKK</sequence>
<gene>
    <name evidence="1" type="ORF">H8B09_10215</name>
</gene>